<comment type="caution">
    <text evidence="2">The sequence shown here is derived from an EMBL/GenBank/DDBJ whole genome shotgun (WGS) entry which is preliminary data.</text>
</comment>
<dbReference type="AlphaFoldDB" id="A0A9W9I7V7"/>
<feature type="compositionally biased region" description="Basic and acidic residues" evidence="1">
    <location>
        <begin position="26"/>
        <end position="39"/>
    </location>
</feature>
<name>A0A9W9I7V7_9EURO</name>
<evidence type="ECO:0000313" key="3">
    <source>
        <dbReference type="Proteomes" id="UP001149163"/>
    </source>
</evidence>
<dbReference type="GeneID" id="81427519"/>
<gene>
    <name evidence="2" type="ORF">N7482_006218</name>
</gene>
<reference evidence="2" key="2">
    <citation type="journal article" date="2023" name="IMA Fungus">
        <title>Comparative genomic study of the Penicillium genus elucidates a diverse pangenome and 15 lateral gene transfer events.</title>
        <authorList>
            <person name="Petersen C."/>
            <person name="Sorensen T."/>
            <person name="Nielsen M.R."/>
            <person name="Sondergaard T.E."/>
            <person name="Sorensen J.L."/>
            <person name="Fitzpatrick D.A."/>
            <person name="Frisvad J.C."/>
            <person name="Nielsen K.L."/>
        </authorList>
    </citation>
    <scope>NUCLEOTIDE SEQUENCE</scope>
    <source>
        <strain evidence="2">IBT 26290</strain>
    </source>
</reference>
<reference evidence="2" key="1">
    <citation type="submission" date="2022-11" db="EMBL/GenBank/DDBJ databases">
        <authorList>
            <person name="Petersen C."/>
        </authorList>
    </citation>
    <scope>NUCLEOTIDE SEQUENCE</scope>
    <source>
        <strain evidence="2">IBT 26290</strain>
    </source>
</reference>
<dbReference type="OrthoDB" id="4179406at2759"/>
<dbReference type="RefSeq" id="XP_056543898.1">
    <property type="nucleotide sequence ID" value="XM_056688343.1"/>
</dbReference>
<proteinExistence type="predicted"/>
<organism evidence="2 3">
    <name type="scientific">Penicillium canariense</name>
    <dbReference type="NCBI Taxonomy" id="189055"/>
    <lineage>
        <taxon>Eukaryota</taxon>
        <taxon>Fungi</taxon>
        <taxon>Dikarya</taxon>
        <taxon>Ascomycota</taxon>
        <taxon>Pezizomycotina</taxon>
        <taxon>Eurotiomycetes</taxon>
        <taxon>Eurotiomycetidae</taxon>
        <taxon>Eurotiales</taxon>
        <taxon>Aspergillaceae</taxon>
        <taxon>Penicillium</taxon>
    </lineage>
</organism>
<feature type="region of interest" description="Disordered" evidence="1">
    <location>
        <begin position="431"/>
        <end position="457"/>
    </location>
</feature>
<sequence>MSTEPPGTPDRSVLGESWVVASTTSIKEHDSHPTLEKDPSSPSPLPRTERKIGKPANKNTNLDHDQDQDQIPAQLAQSLTSSSSSWTTPGPELVMPSIYEIPVSEASWVAPNIRPAEKKAPQMRKRRRIARNGEQIQQQPGAAVGSTGSAAPDHRNKKPSVIARLSSLCREQRTLLLTAINALLVALIMHLLFLPELIYQAQGLCAFPTLKALYPASCVPLEARALPSNPFKSTAAPISPEETIIVAQNNLQSIFTTTLSTLTPLSHILKESESMLSNLQSDLQTSLPDARNALALEFQGSNAALRAAAWEFDSLRADLRSAVDSLLASPLALEPDSAASIARDTRLAAQLRRRAEYLDRLRAQIGNKAESLGERFATLDDHLEAVDGIVSREARRASLLGGPAVVPRGEGLLHLLSSYARFSARLFGAGASSSTRERPAGPSFSPSPSSSADPARPTSTLALLRLAATQHHAVADEVSRLARALRDKQRPRLGPTW</sequence>
<keyword evidence="3" id="KW-1185">Reference proteome</keyword>
<feature type="region of interest" description="Disordered" evidence="1">
    <location>
        <begin position="132"/>
        <end position="157"/>
    </location>
</feature>
<feature type="compositionally biased region" description="Low complexity" evidence="1">
    <location>
        <begin position="440"/>
        <end position="457"/>
    </location>
</feature>
<dbReference type="EMBL" id="JAPQKN010000003">
    <property type="protein sequence ID" value="KAJ5167437.1"/>
    <property type="molecule type" value="Genomic_DNA"/>
</dbReference>
<evidence type="ECO:0000313" key="2">
    <source>
        <dbReference type="EMBL" id="KAJ5167437.1"/>
    </source>
</evidence>
<protein>
    <submittedName>
        <fullName evidence="2">Uncharacterized protein</fullName>
    </submittedName>
</protein>
<feature type="region of interest" description="Disordered" evidence="1">
    <location>
        <begin position="1"/>
        <end position="65"/>
    </location>
</feature>
<accession>A0A9W9I7V7</accession>
<dbReference type="Proteomes" id="UP001149163">
    <property type="component" value="Unassembled WGS sequence"/>
</dbReference>
<evidence type="ECO:0000256" key="1">
    <source>
        <dbReference type="SAM" id="MobiDB-lite"/>
    </source>
</evidence>